<dbReference type="PANTHER" id="PTHR11439:SF483">
    <property type="entry name" value="PEPTIDE SYNTHASE GLIP-LIKE, PUTATIVE (AFU_ORTHOLOGUE AFUA_3G12920)-RELATED"/>
    <property type="match status" value="1"/>
</dbReference>
<dbReference type="PANTHER" id="PTHR11439">
    <property type="entry name" value="GAG-POL-RELATED RETROTRANSPOSON"/>
    <property type="match status" value="1"/>
</dbReference>
<keyword evidence="1" id="KW-0862">Zinc</keyword>
<keyword evidence="2" id="KW-0175">Coiled coil</keyword>
<evidence type="ECO:0000259" key="4">
    <source>
        <dbReference type="PROSITE" id="PS50158"/>
    </source>
</evidence>
<dbReference type="Pfam" id="PF14223">
    <property type="entry name" value="Retrotran_gag_2"/>
    <property type="match status" value="1"/>
</dbReference>
<accession>A0A6L2KX58</accession>
<dbReference type="SMART" id="SM00343">
    <property type="entry name" value="ZnF_C2HC"/>
    <property type="match status" value="1"/>
</dbReference>
<feature type="coiled-coil region" evidence="2">
    <location>
        <begin position="582"/>
        <end position="635"/>
    </location>
</feature>
<feature type="domain" description="CCHC-type" evidence="4">
    <location>
        <begin position="226"/>
        <end position="240"/>
    </location>
</feature>
<dbReference type="PROSITE" id="PS50158">
    <property type="entry name" value="ZF_CCHC"/>
    <property type="match status" value="1"/>
</dbReference>
<dbReference type="GO" id="GO:0003676">
    <property type="term" value="F:nucleic acid binding"/>
    <property type="evidence" value="ECO:0007669"/>
    <property type="project" value="InterPro"/>
</dbReference>
<dbReference type="SUPFAM" id="SSF56672">
    <property type="entry name" value="DNA/RNA polymerases"/>
    <property type="match status" value="1"/>
</dbReference>
<feature type="region of interest" description="Disordered" evidence="3">
    <location>
        <begin position="1329"/>
        <end position="1349"/>
    </location>
</feature>
<evidence type="ECO:0000313" key="5">
    <source>
        <dbReference type="EMBL" id="GEU52605.1"/>
    </source>
</evidence>
<dbReference type="InterPro" id="IPR013103">
    <property type="entry name" value="RVT_2"/>
</dbReference>
<gene>
    <name evidence="5" type="ORF">Tci_024583</name>
</gene>
<sequence length="1956" mass="223974">MKDLKELPHFIRSFFTELLIIKSRRIRNVRLRLSLQNIMFRNGSGNNQRLDVSGTSSAFSELTFLAGSELQGKENGVKGKENGVNILQSIDEGPFQMGIFRETLAEGNEGAFHLGPERPRVYSDLSPEEKERLSPTNNLIKNLTDTLALLTQSYKTYLPQTNNQLETSSNTRNQATVQDGMVVVQNVQGRQNRCHENNARGACVVGYVGAQNRVGNANPSQVRKIKCYNCNGMGHMAWNCTHPKRLQNLEYLKDKILLMQAQENGVALDDEQLLFIAGGQDNADYCDAFDSDVDEAPTAQTIFMANLSSAYPVYDEAILSYDLDILSEVPDHDKYQDAVCEHHEVHAMHGDVQPNYVVDSHTDYASDSNMIPYDQYKKAAISYKNPLYLTYAQQVQPTLYNGYEIIKTNHGLAIVQNSEDTLEIAKITKKKINDKMKDPECVKKKIKIAPHDYSQENYLVTFTPQKQLTSEQIFWSKNLFKIKAEAPKEQTTSSRPIKVLTVYSLNTLAMLVSRVLPTKSQVKINIFALIQLFWDFEKTCKNRITPTGLTEWERGFEQTKECYLIEVIPFFKTLKDHFKGIQKALTKEIKEMKEIFKELEAEVEKNVVNKKHDEIEQLKDKVQSRGNTIRELREKISRLTKKHSDADPIHDLTALDSQNKELHAKVNALHDLNECWRAKNEKVKRYYKELYDSIKITRAKTIENPNSLLIEVANLKAEIKENHKSKYVTMPALKSKVLAPGMYVIDVEPIPSRNRNNREVHLDYLKHLKASVATLCKIVEDARVEKPLDSLLASACLYTKHSQEFVEYKTSNVPVLIPDLLCLTGLTLHHGNNRFDSIAGYNADIRPTNILLQGFSKDIYSLIDHYTDAKDIWDNVKMLLEGSKLTKEDRKSQLYDDFEHFRKNKGETIHDYYVRFAKLINDMQNIKMTMSKMQLNSKFVKLNRGLRDSNYDQLYAYLKQHEEEQLLFIACGQDNVVDEDVDEQPVQDLALNVDNVFQADECDAFYSDVDETLTAKSIFMANLSFADPVYDEAGPSYDSDILSEVHNHDHYQDAVCEHHEVHEMHDDVQPNYGVDSHADYTSDNNMILYDQYVKDNAVPVVQKDTLEIAEITRKKMNEKMKTQLWTHNEINIRPIDYSKENFLATFTPQTQLTLEQIFWSKDLLKMKIEALKEQAKAIKPVKALTVFCNTKVLAHSMYAIDVEPIPLRLRNNREVHLDYLKHLKESVVTLCEIVKETKVERPLDRSVASACLYTKHSQELLEYVIGTCPKDFSKRDKKQATTLLNRKKQVTFVDQCEISNTNTQKHVEQQITQKTNVLVLPFTRVNSCTDASGSKPKSNTKKNRTSPTISVNKKTVEAHSRTNKSNLLKPNRVDSSISFKRTVINSNSDFVCQTCNKCFISANHDMCVIKYLNYVNVPSSAKNVMCKVKQVWKPKHVKQVWKATSTMLTTVGYQWKPMGRIFTLGEQCPLTRFTHPKAVPAKQPKNVVQIILWYLDSGCLKQMTGDHSRLRNSMKKFIDTIRFGNDHFGAIMGYEDYMIGDSVISRISSWLVPNLVPASPYVPSTNKELEILFQPVFDEFFEPPRVDRPISPALAVPVPVNSAGVAAESTLMDENPFALIDNDPFINIFDPKPTSEASSSRDDSSAESTYVSKGYRQEDGIDFEESFAPVARIEAIKIFIANAASKNMTIYQMDVKTAFLNSELKEEVYVSQPDGFVDPDHPIHVYCLKNALYGLKQAPRHGLQVSQNPVVIFINQSKFFLEILMKFGMESYDPVDTPMVDRLKLDEDPLGILVDQTRFRSMASPTKKHLEALKRVFRYLRGTINYGLWYPKDTAMTLTAYADADHAILWMRSQPTDYDFAFNKIPLYCDNRSAIALCCNNVHHSRSKHIDIRYHFIREQVEKGVVELFFVMTDYQLADIFTKALPREWFEFLLSRLGVKSISPETLKRLQEGEEE</sequence>
<keyword evidence="1" id="KW-0479">Metal-binding</keyword>
<evidence type="ECO:0000256" key="3">
    <source>
        <dbReference type="SAM" id="MobiDB-lite"/>
    </source>
</evidence>
<dbReference type="Gene3D" id="4.10.60.10">
    <property type="entry name" value="Zinc finger, CCHC-type"/>
    <property type="match status" value="1"/>
</dbReference>
<dbReference type="InterPro" id="IPR001878">
    <property type="entry name" value="Znf_CCHC"/>
</dbReference>
<dbReference type="Gene3D" id="1.10.287.1490">
    <property type="match status" value="1"/>
</dbReference>
<dbReference type="SUPFAM" id="SSF57756">
    <property type="entry name" value="Retrovirus zinc finger-like domains"/>
    <property type="match status" value="1"/>
</dbReference>
<dbReference type="GO" id="GO:0008270">
    <property type="term" value="F:zinc ion binding"/>
    <property type="evidence" value="ECO:0007669"/>
    <property type="project" value="UniProtKB-KW"/>
</dbReference>
<dbReference type="Pfam" id="PF07727">
    <property type="entry name" value="RVT_2"/>
    <property type="match status" value="1"/>
</dbReference>
<comment type="caution">
    <text evidence="5">The sequence shown here is derived from an EMBL/GenBank/DDBJ whole genome shotgun (WGS) entry which is preliminary data.</text>
</comment>
<dbReference type="CDD" id="cd09272">
    <property type="entry name" value="RNase_HI_RT_Ty1"/>
    <property type="match status" value="1"/>
</dbReference>
<reference evidence="5" key="1">
    <citation type="journal article" date="2019" name="Sci. Rep.">
        <title>Draft genome of Tanacetum cinerariifolium, the natural source of mosquito coil.</title>
        <authorList>
            <person name="Yamashiro T."/>
            <person name="Shiraishi A."/>
            <person name="Satake H."/>
            <person name="Nakayama K."/>
        </authorList>
    </citation>
    <scope>NUCLEOTIDE SEQUENCE</scope>
</reference>
<dbReference type="InterPro" id="IPR036875">
    <property type="entry name" value="Znf_CCHC_sf"/>
</dbReference>
<organism evidence="5">
    <name type="scientific">Tanacetum cinerariifolium</name>
    <name type="common">Dalmatian daisy</name>
    <name type="synonym">Chrysanthemum cinerariifolium</name>
    <dbReference type="NCBI Taxonomy" id="118510"/>
    <lineage>
        <taxon>Eukaryota</taxon>
        <taxon>Viridiplantae</taxon>
        <taxon>Streptophyta</taxon>
        <taxon>Embryophyta</taxon>
        <taxon>Tracheophyta</taxon>
        <taxon>Spermatophyta</taxon>
        <taxon>Magnoliopsida</taxon>
        <taxon>eudicotyledons</taxon>
        <taxon>Gunneridae</taxon>
        <taxon>Pentapetalae</taxon>
        <taxon>asterids</taxon>
        <taxon>campanulids</taxon>
        <taxon>Asterales</taxon>
        <taxon>Asteraceae</taxon>
        <taxon>Asteroideae</taxon>
        <taxon>Anthemideae</taxon>
        <taxon>Anthemidinae</taxon>
        <taxon>Tanacetum</taxon>
    </lineage>
</organism>
<evidence type="ECO:0000256" key="2">
    <source>
        <dbReference type="SAM" id="Coils"/>
    </source>
</evidence>
<feature type="region of interest" description="Disordered" evidence="3">
    <location>
        <begin position="1631"/>
        <end position="1651"/>
    </location>
</feature>
<protein>
    <recommendedName>
        <fullName evidence="4">CCHC-type domain-containing protein</fullName>
    </recommendedName>
</protein>
<proteinExistence type="predicted"/>
<name>A0A6L2KX58_TANCI</name>
<evidence type="ECO:0000256" key="1">
    <source>
        <dbReference type="PROSITE-ProRule" id="PRU00047"/>
    </source>
</evidence>
<dbReference type="InterPro" id="IPR043502">
    <property type="entry name" value="DNA/RNA_pol_sf"/>
</dbReference>
<dbReference type="EMBL" id="BKCJ010003040">
    <property type="protein sequence ID" value="GEU52605.1"/>
    <property type="molecule type" value="Genomic_DNA"/>
</dbReference>
<keyword evidence="1" id="KW-0863">Zinc-finger</keyword>